<dbReference type="Gene3D" id="1.25.40.10">
    <property type="entry name" value="Tetratricopeptide repeat domain"/>
    <property type="match status" value="2"/>
</dbReference>
<feature type="repeat" description="TPR" evidence="1">
    <location>
        <begin position="230"/>
        <end position="263"/>
    </location>
</feature>
<accession>A0ABV7PMU2</accession>
<evidence type="ECO:0000313" key="2">
    <source>
        <dbReference type="EMBL" id="MFC3459726.1"/>
    </source>
</evidence>
<name>A0ABV7PMU2_9BURK</name>
<sequence>MKTWLLLFILLSGCAGTPSRPPADLASLFDDGAFAAPSGQVGAADLFTLSAPMRAHLDSPEFRKALRDKGGARGLVAALYSKSDLKLDYDATVTRTAAQTYAERAGNCLSLVVMTAAFARELGMNVRFQSVETEETWSRSGSLYLVSSHVNISLAPRMAAPGGYGPGTDPLVIDFLPPPDAARLRTRELEEADIVALYMNNRAAEELLQGRTADAYWWARAAILQRPILVEAYNTLAVIYARSGHPARAEQVYRAILRKQPDSLVVMQNLEQALNTNGKLAEAQALQRRIDRLYPAPPFHYFNQGMRAYQAGDFRRAKALFAREAARAPDNDEFHFWLGATHLQLGELNTAVEELALARETSTRAETRERYVAKLARLKSSVARPSGR</sequence>
<evidence type="ECO:0000256" key="1">
    <source>
        <dbReference type="PROSITE-ProRule" id="PRU00339"/>
    </source>
</evidence>
<gene>
    <name evidence="2" type="ORF">ACFOPH_15940</name>
</gene>
<dbReference type="PROSITE" id="PS50005">
    <property type="entry name" value="TPR"/>
    <property type="match status" value="1"/>
</dbReference>
<protein>
    <submittedName>
        <fullName evidence="2">Tetratricopeptide repeat protein</fullName>
    </submittedName>
</protein>
<keyword evidence="1" id="KW-0802">TPR repeat</keyword>
<dbReference type="Proteomes" id="UP001595665">
    <property type="component" value="Unassembled WGS sequence"/>
</dbReference>
<dbReference type="EMBL" id="JBHRVV010000001">
    <property type="protein sequence ID" value="MFC3459726.1"/>
    <property type="molecule type" value="Genomic_DNA"/>
</dbReference>
<reference evidence="3" key="1">
    <citation type="journal article" date="2019" name="Int. J. Syst. Evol. Microbiol.">
        <title>The Global Catalogue of Microorganisms (GCM) 10K type strain sequencing project: providing services to taxonomists for standard genome sequencing and annotation.</title>
        <authorList>
            <consortium name="The Broad Institute Genomics Platform"/>
            <consortium name="The Broad Institute Genome Sequencing Center for Infectious Disease"/>
            <person name="Wu L."/>
            <person name="Ma J."/>
        </authorList>
    </citation>
    <scope>NUCLEOTIDE SEQUENCE [LARGE SCALE GENOMIC DNA]</scope>
    <source>
        <strain evidence="3">CCM 7480</strain>
    </source>
</reference>
<evidence type="ECO:0000313" key="3">
    <source>
        <dbReference type="Proteomes" id="UP001595665"/>
    </source>
</evidence>
<dbReference type="InterPro" id="IPR011990">
    <property type="entry name" value="TPR-like_helical_dom_sf"/>
</dbReference>
<dbReference type="Pfam" id="PF13432">
    <property type="entry name" value="TPR_16"/>
    <property type="match status" value="1"/>
</dbReference>
<dbReference type="InterPro" id="IPR019734">
    <property type="entry name" value="TPR_rpt"/>
</dbReference>
<organism evidence="2 3">
    <name type="scientific">Massilia haematophila</name>
    <dbReference type="NCBI Taxonomy" id="457923"/>
    <lineage>
        <taxon>Bacteria</taxon>
        <taxon>Pseudomonadati</taxon>
        <taxon>Pseudomonadota</taxon>
        <taxon>Betaproteobacteria</taxon>
        <taxon>Burkholderiales</taxon>
        <taxon>Oxalobacteraceae</taxon>
        <taxon>Telluria group</taxon>
        <taxon>Massilia</taxon>
    </lineage>
</organism>
<dbReference type="RefSeq" id="WP_379736345.1">
    <property type="nucleotide sequence ID" value="NZ_JBHRVV010000001.1"/>
</dbReference>
<comment type="caution">
    <text evidence="2">The sequence shown here is derived from an EMBL/GenBank/DDBJ whole genome shotgun (WGS) entry which is preliminary data.</text>
</comment>
<proteinExistence type="predicted"/>
<keyword evidence="3" id="KW-1185">Reference proteome</keyword>
<dbReference type="SUPFAM" id="SSF48452">
    <property type="entry name" value="TPR-like"/>
    <property type="match status" value="1"/>
</dbReference>